<comment type="caution">
    <text evidence="2">The sequence shown here is derived from an EMBL/GenBank/DDBJ whole genome shotgun (WGS) entry which is preliminary data.</text>
</comment>
<sequence length="152" mass="17844">MKFIMMIVVLFGLVGCSNGEENEVRASENENQPTTNQIEEKNSEIAKLTEELAEEKKKVKELQETLEDSEHPYYVNEDPEVRSENGERLGSYAFIIKGIANRIKHIDGLMEDGQYDDKQLEILKKERSYVWELWIDWKDKQAELMEKMEILE</sequence>
<accession>A0A917WZB6</accession>
<dbReference type="RefSeq" id="WP_117157345.1">
    <property type="nucleotide sequence ID" value="NZ_BMLG01000040.1"/>
</dbReference>
<protein>
    <recommendedName>
        <fullName evidence="4">Lipoprotein</fullName>
    </recommendedName>
</protein>
<evidence type="ECO:0000256" key="1">
    <source>
        <dbReference type="SAM" id="MobiDB-lite"/>
    </source>
</evidence>
<evidence type="ECO:0008006" key="4">
    <source>
        <dbReference type="Google" id="ProtNLM"/>
    </source>
</evidence>
<dbReference type="EMBL" id="BMLG01000040">
    <property type="protein sequence ID" value="GGM43571.1"/>
    <property type="molecule type" value="Genomic_DNA"/>
</dbReference>
<evidence type="ECO:0000313" key="3">
    <source>
        <dbReference type="Proteomes" id="UP000618460"/>
    </source>
</evidence>
<reference evidence="2" key="1">
    <citation type="journal article" date="2014" name="Int. J. Syst. Evol. Microbiol.">
        <title>Complete genome sequence of Corynebacterium casei LMG S-19264T (=DSM 44701T), isolated from a smear-ripened cheese.</title>
        <authorList>
            <consortium name="US DOE Joint Genome Institute (JGI-PGF)"/>
            <person name="Walter F."/>
            <person name="Albersmeier A."/>
            <person name="Kalinowski J."/>
            <person name="Ruckert C."/>
        </authorList>
    </citation>
    <scope>NUCLEOTIDE SEQUENCE</scope>
    <source>
        <strain evidence="2">CGMCC 1.6333</strain>
    </source>
</reference>
<evidence type="ECO:0000313" key="2">
    <source>
        <dbReference type="EMBL" id="GGM43571.1"/>
    </source>
</evidence>
<name>A0A917WZB6_9BACI</name>
<proteinExistence type="predicted"/>
<reference evidence="2" key="2">
    <citation type="submission" date="2020-09" db="EMBL/GenBank/DDBJ databases">
        <authorList>
            <person name="Sun Q."/>
            <person name="Zhou Y."/>
        </authorList>
    </citation>
    <scope>NUCLEOTIDE SEQUENCE</scope>
    <source>
        <strain evidence="2">CGMCC 1.6333</strain>
    </source>
</reference>
<keyword evidence="3" id="KW-1185">Reference proteome</keyword>
<dbReference type="AlphaFoldDB" id="A0A917WZB6"/>
<organism evidence="2 3">
    <name type="scientific">Paraliobacillus quinghaiensis</name>
    <dbReference type="NCBI Taxonomy" id="470815"/>
    <lineage>
        <taxon>Bacteria</taxon>
        <taxon>Bacillati</taxon>
        <taxon>Bacillota</taxon>
        <taxon>Bacilli</taxon>
        <taxon>Bacillales</taxon>
        <taxon>Bacillaceae</taxon>
        <taxon>Paraliobacillus</taxon>
    </lineage>
</organism>
<dbReference type="PROSITE" id="PS51257">
    <property type="entry name" value="PROKAR_LIPOPROTEIN"/>
    <property type="match status" value="1"/>
</dbReference>
<gene>
    <name evidence="2" type="ORF">GCM10011351_31940</name>
</gene>
<feature type="region of interest" description="Disordered" evidence="1">
    <location>
        <begin position="24"/>
        <end position="43"/>
    </location>
</feature>
<dbReference type="Proteomes" id="UP000618460">
    <property type="component" value="Unassembled WGS sequence"/>
</dbReference>